<dbReference type="InterPro" id="IPR050130">
    <property type="entry name" value="ClpA_ClpB"/>
</dbReference>
<comment type="caution">
    <text evidence="13">The sequence shown here is derived from an EMBL/GenBank/DDBJ whole genome shotgun (WGS) entry which is preliminary data.</text>
</comment>
<keyword evidence="3 9" id="KW-0547">Nucleotide-binding</keyword>
<feature type="domain" description="AAA+ ATPase" evidence="11">
    <location>
        <begin position="54"/>
        <end position="195"/>
    </location>
</feature>
<dbReference type="EMBL" id="JAUHPV010000004">
    <property type="protein sequence ID" value="MDN4473041.1"/>
    <property type="molecule type" value="Genomic_DNA"/>
</dbReference>
<sequence length="721" mass="80249">MTTQSQAPQAQEQASALEQFGQDFTALAEDGALDPVIGRDEEIRRVMQVLTRRTKNNAVLIGEPGVGKTAIVEGLAQRIVAGDVPASLKDRRVVEIAMSSVVAGAAYRGQFEERLKAILKEVEDAEGRIILFVDELHTIVGAGKADGSVDAGNILKPMLARGKLRMIGATTLNEYREHIETDSALERRFQPVYVGEPSLDDTVAILRGLQEKYEVHHGVKITDEAIVSAAKLSDRYITDRFLPDKAVDLIDEATSALKMQLDSMPIELDRARRRIMQLEIERTQVAKDKSEHAKARREEIDRDIAKLKGESEELNMRWAREKDLIVRVSTATERLESLRGDLERAERYGELERAGRIRYGEIPSAEQEIADARAQLDTIPESERMLREEVTGEDIAGVVAKWTGVPVEKLLTEESAKLGHLEQRLHERVVGQDKAITSVSDAIRRARAGLADANRPIGSFLFLGPTGVGKTELARALAEQLFDDERAMIRIDMSEYMESHAVSRLIGSPPGYVGYDQGGQLTEAVRRRPYSIVLFDEVEKAHPDVWNVLLQVLDDGRLTDGRGRTVNFTNTIIVMTSNLGSDLVLAWDGEDRAALEGQLMEVLKRNFRPEFLNRLDDVVVFDRIDPTAMEGIVEAELVKAIARLAESKEITLTVEPELRESLARDGFDPQFGARPLKRLITTRVLNELAKEIVDGRLREGDAVTVGWDGEHLEVTHTAQAE</sequence>
<evidence type="ECO:0000313" key="13">
    <source>
        <dbReference type="EMBL" id="MDN4473041.1"/>
    </source>
</evidence>
<dbReference type="PRINTS" id="PR00300">
    <property type="entry name" value="CLPPROTEASEA"/>
</dbReference>
<keyword evidence="7 9" id="KW-0143">Chaperone</keyword>
<dbReference type="PROSITE" id="PS00871">
    <property type="entry name" value="CLPAB_2"/>
    <property type="match status" value="1"/>
</dbReference>
<dbReference type="SMART" id="SM01086">
    <property type="entry name" value="ClpB_D2-small"/>
    <property type="match status" value="1"/>
</dbReference>
<dbReference type="RefSeq" id="WP_301128178.1">
    <property type="nucleotide sequence ID" value="NZ_JAUHPV010000004.1"/>
</dbReference>
<evidence type="ECO:0000259" key="12">
    <source>
        <dbReference type="SMART" id="SM01086"/>
    </source>
</evidence>
<dbReference type="CDD" id="cd19499">
    <property type="entry name" value="RecA-like_ClpB_Hsp104-like"/>
    <property type="match status" value="1"/>
</dbReference>
<dbReference type="PANTHER" id="PTHR11638">
    <property type="entry name" value="ATP-DEPENDENT CLP PROTEASE"/>
    <property type="match status" value="1"/>
</dbReference>
<dbReference type="PROSITE" id="PS00870">
    <property type="entry name" value="CLPAB_1"/>
    <property type="match status" value="1"/>
</dbReference>
<keyword evidence="6 10" id="KW-0175">Coiled coil</keyword>
<keyword evidence="2" id="KW-0677">Repeat</keyword>
<name>A0ABT8G1M7_9MICO</name>
<dbReference type="InterPro" id="IPR003593">
    <property type="entry name" value="AAA+_ATPase"/>
</dbReference>
<organism evidence="13 14">
    <name type="scientific">Demequina zhanjiangensis</name>
    <dbReference type="NCBI Taxonomy" id="3051659"/>
    <lineage>
        <taxon>Bacteria</taxon>
        <taxon>Bacillati</taxon>
        <taxon>Actinomycetota</taxon>
        <taxon>Actinomycetes</taxon>
        <taxon>Micrococcales</taxon>
        <taxon>Demequinaceae</taxon>
        <taxon>Demequina</taxon>
    </lineage>
</organism>
<keyword evidence="4 9" id="KW-0067">ATP-binding</keyword>
<dbReference type="SUPFAM" id="SSF52540">
    <property type="entry name" value="P-loop containing nucleoside triphosphate hydrolases"/>
    <property type="match status" value="2"/>
</dbReference>
<protein>
    <submittedName>
        <fullName evidence="13">AAA family ATPase</fullName>
    </submittedName>
</protein>
<dbReference type="InterPro" id="IPR003959">
    <property type="entry name" value="ATPase_AAA_core"/>
</dbReference>
<accession>A0ABT8G1M7</accession>
<proteinExistence type="inferred from homology"/>
<dbReference type="InterPro" id="IPR041546">
    <property type="entry name" value="ClpA/ClpB_AAA_lid"/>
</dbReference>
<dbReference type="Proteomes" id="UP001172738">
    <property type="component" value="Unassembled WGS sequence"/>
</dbReference>
<dbReference type="Gene3D" id="3.40.50.300">
    <property type="entry name" value="P-loop containing nucleotide triphosphate hydrolases"/>
    <property type="match status" value="3"/>
</dbReference>
<dbReference type="PANTHER" id="PTHR11638:SF18">
    <property type="entry name" value="HEAT SHOCK PROTEIN 104"/>
    <property type="match status" value="1"/>
</dbReference>
<dbReference type="Pfam" id="PF07724">
    <property type="entry name" value="AAA_2"/>
    <property type="match status" value="1"/>
</dbReference>
<dbReference type="InterPro" id="IPR028299">
    <property type="entry name" value="ClpA/B_CS2"/>
</dbReference>
<keyword evidence="5" id="KW-0346">Stress response</keyword>
<evidence type="ECO:0000313" key="14">
    <source>
        <dbReference type="Proteomes" id="UP001172738"/>
    </source>
</evidence>
<dbReference type="CDD" id="cd00009">
    <property type="entry name" value="AAA"/>
    <property type="match status" value="1"/>
</dbReference>
<evidence type="ECO:0000256" key="3">
    <source>
        <dbReference type="ARBA" id="ARBA00022741"/>
    </source>
</evidence>
<dbReference type="InterPro" id="IPR018368">
    <property type="entry name" value="ClpA/B_CS1"/>
</dbReference>
<feature type="domain" description="Clp ATPase C-terminal" evidence="12">
    <location>
        <begin position="624"/>
        <end position="714"/>
    </location>
</feature>
<dbReference type="InterPro" id="IPR001270">
    <property type="entry name" value="ClpA/B"/>
</dbReference>
<dbReference type="Gene3D" id="1.10.8.60">
    <property type="match status" value="1"/>
</dbReference>
<gene>
    <name evidence="13" type="ORF">QQX04_08575</name>
</gene>
<dbReference type="SMART" id="SM00382">
    <property type="entry name" value="AAA"/>
    <property type="match status" value="2"/>
</dbReference>
<reference evidence="13" key="1">
    <citation type="submission" date="2023-06" db="EMBL/GenBank/DDBJ databases">
        <title>SYSU T00b26.</title>
        <authorList>
            <person name="Gao L."/>
            <person name="Fang B.-Z."/>
            <person name="Li W.-J."/>
        </authorList>
    </citation>
    <scope>NUCLEOTIDE SEQUENCE</scope>
    <source>
        <strain evidence="13">SYSU T00b26</strain>
    </source>
</reference>
<evidence type="ECO:0000256" key="6">
    <source>
        <dbReference type="ARBA" id="ARBA00023054"/>
    </source>
</evidence>
<dbReference type="Pfam" id="PF17871">
    <property type="entry name" value="AAA_lid_9"/>
    <property type="match status" value="1"/>
</dbReference>
<evidence type="ECO:0000256" key="9">
    <source>
        <dbReference type="RuleBase" id="RU004432"/>
    </source>
</evidence>
<evidence type="ECO:0000256" key="1">
    <source>
        <dbReference type="ARBA" id="ARBA00008675"/>
    </source>
</evidence>
<evidence type="ECO:0000256" key="2">
    <source>
        <dbReference type="ARBA" id="ARBA00022737"/>
    </source>
</evidence>
<evidence type="ECO:0000256" key="4">
    <source>
        <dbReference type="ARBA" id="ARBA00022840"/>
    </source>
</evidence>
<comment type="subunit">
    <text evidence="8">Homohexamer. The oligomerization is ATP-dependent.</text>
</comment>
<dbReference type="InterPro" id="IPR019489">
    <property type="entry name" value="Clp_ATPase_C"/>
</dbReference>
<dbReference type="Pfam" id="PF10431">
    <property type="entry name" value="ClpB_D2-small"/>
    <property type="match status" value="1"/>
</dbReference>
<feature type="domain" description="AAA+ ATPase" evidence="11">
    <location>
        <begin position="456"/>
        <end position="625"/>
    </location>
</feature>
<keyword evidence="14" id="KW-1185">Reference proteome</keyword>
<feature type="coiled-coil region" evidence="10">
    <location>
        <begin position="268"/>
        <end position="348"/>
    </location>
</feature>
<dbReference type="InterPro" id="IPR027417">
    <property type="entry name" value="P-loop_NTPase"/>
</dbReference>
<comment type="similarity">
    <text evidence="1 9">Belongs to the ClpA/ClpB family.</text>
</comment>
<evidence type="ECO:0000256" key="7">
    <source>
        <dbReference type="ARBA" id="ARBA00023186"/>
    </source>
</evidence>
<evidence type="ECO:0000256" key="8">
    <source>
        <dbReference type="ARBA" id="ARBA00026057"/>
    </source>
</evidence>
<evidence type="ECO:0000259" key="11">
    <source>
        <dbReference type="SMART" id="SM00382"/>
    </source>
</evidence>
<evidence type="ECO:0000256" key="5">
    <source>
        <dbReference type="ARBA" id="ARBA00023016"/>
    </source>
</evidence>
<evidence type="ECO:0000256" key="10">
    <source>
        <dbReference type="SAM" id="Coils"/>
    </source>
</evidence>
<dbReference type="Pfam" id="PF00004">
    <property type="entry name" value="AAA"/>
    <property type="match status" value="1"/>
</dbReference>